<protein>
    <recommendedName>
        <fullName evidence="4">Outer membrane protein beta-barrel domain-containing protein</fullName>
    </recommendedName>
</protein>
<name>A0A1H2XHD9_9FLAO</name>
<evidence type="ECO:0000313" key="3">
    <source>
        <dbReference type="Proteomes" id="UP000199595"/>
    </source>
</evidence>
<evidence type="ECO:0008006" key="4">
    <source>
        <dbReference type="Google" id="ProtNLM"/>
    </source>
</evidence>
<proteinExistence type="predicted"/>
<keyword evidence="3" id="KW-1185">Reference proteome</keyword>
<feature type="signal peptide" evidence="1">
    <location>
        <begin position="1"/>
        <end position="21"/>
    </location>
</feature>
<evidence type="ECO:0000256" key="1">
    <source>
        <dbReference type="SAM" id="SignalP"/>
    </source>
</evidence>
<dbReference type="Proteomes" id="UP000199595">
    <property type="component" value="Unassembled WGS sequence"/>
</dbReference>
<dbReference type="RefSeq" id="WP_090121599.1">
    <property type="nucleotide sequence ID" value="NZ_FNNJ01000002.1"/>
</dbReference>
<accession>A0A1H2XHD9</accession>
<sequence length="189" mass="21866">MNTFTKISLLFAMIASISINAQKHHEEPKHTKTKEHGKHKLAFFTGFTHVSSAFYEHETHEESTGKWVPTIGLDYFYSLNKKWSIGTINDIEFDNYIIKLDNEEEEERVNVLISSVVAKYNINHQLGVFIGPGVEVEFSESTKNFFVVKAGVEYEIEISNGWEIAPSLMYDWKEEYKTFSYGFSIGKRF</sequence>
<reference evidence="2 3" key="1">
    <citation type="submission" date="2016-10" db="EMBL/GenBank/DDBJ databases">
        <authorList>
            <person name="de Groot N.N."/>
        </authorList>
    </citation>
    <scope>NUCLEOTIDE SEQUENCE [LARGE SCALE GENOMIC DNA]</scope>
    <source>
        <strain evidence="2 3">DSM 24956</strain>
    </source>
</reference>
<organism evidence="2 3">
    <name type="scientific">Lutibacter oricola</name>
    <dbReference type="NCBI Taxonomy" id="762486"/>
    <lineage>
        <taxon>Bacteria</taxon>
        <taxon>Pseudomonadati</taxon>
        <taxon>Bacteroidota</taxon>
        <taxon>Flavobacteriia</taxon>
        <taxon>Flavobacteriales</taxon>
        <taxon>Flavobacteriaceae</taxon>
        <taxon>Lutibacter</taxon>
    </lineage>
</organism>
<dbReference type="InterPro" id="IPR011250">
    <property type="entry name" value="OMP/PagP_B-barrel"/>
</dbReference>
<dbReference type="STRING" id="762486.SAMN05444411_102470"/>
<feature type="chain" id="PRO_5011507480" description="Outer membrane protein beta-barrel domain-containing protein" evidence="1">
    <location>
        <begin position="22"/>
        <end position="189"/>
    </location>
</feature>
<dbReference type="OrthoDB" id="978692at2"/>
<dbReference type="SUPFAM" id="SSF56925">
    <property type="entry name" value="OMPA-like"/>
    <property type="match status" value="1"/>
</dbReference>
<dbReference type="AlphaFoldDB" id="A0A1H2XHD9"/>
<dbReference type="EMBL" id="FNNJ01000002">
    <property type="protein sequence ID" value="SDW92277.1"/>
    <property type="molecule type" value="Genomic_DNA"/>
</dbReference>
<keyword evidence="1" id="KW-0732">Signal</keyword>
<evidence type="ECO:0000313" key="2">
    <source>
        <dbReference type="EMBL" id="SDW92277.1"/>
    </source>
</evidence>
<gene>
    <name evidence="2" type="ORF">SAMN05444411_102470</name>
</gene>